<feature type="region of interest" description="Disordered" evidence="1">
    <location>
        <begin position="1"/>
        <end position="204"/>
    </location>
</feature>
<evidence type="ECO:0000256" key="1">
    <source>
        <dbReference type="SAM" id="MobiDB-lite"/>
    </source>
</evidence>
<proteinExistence type="predicted"/>
<dbReference type="EMBL" id="JAWDJX010000032">
    <property type="protein sequence ID" value="KAK3050443.1"/>
    <property type="molecule type" value="Genomic_DNA"/>
</dbReference>
<name>A0AAJ0DB19_9PEZI</name>
<keyword evidence="3" id="KW-1185">Reference proteome</keyword>
<comment type="caution">
    <text evidence="2">The sequence shown here is derived from an EMBL/GenBank/DDBJ whole genome shotgun (WGS) entry which is preliminary data.</text>
</comment>
<gene>
    <name evidence="2" type="ORF">LTR09_008354</name>
</gene>
<organism evidence="2 3">
    <name type="scientific">Extremus antarcticus</name>
    <dbReference type="NCBI Taxonomy" id="702011"/>
    <lineage>
        <taxon>Eukaryota</taxon>
        <taxon>Fungi</taxon>
        <taxon>Dikarya</taxon>
        <taxon>Ascomycota</taxon>
        <taxon>Pezizomycotina</taxon>
        <taxon>Dothideomycetes</taxon>
        <taxon>Dothideomycetidae</taxon>
        <taxon>Mycosphaerellales</taxon>
        <taxon>Extremaceae</taxon>
        <taxon>Extremus</taxon>
    </lineage>
</organism>
<sequence length="204" mass="22361">MPLRDSRRNHSRPHILPPKPYPTPHNEVCRSAQTPDRPRFRPGAYLPLPAPLPPAPAGEDENNNGDQDNDHDNNAILIVAPASPPPDAIQQTVAPAQPPPPPPPGCQPIRRRDTLRLLLVRKESTDQVNSDTATPRARTSASTESSASRQRRLSQLLSKLTGRRRSAEDEPLDNVPLWCKAAGQDASLRRDRDDDASGQGMVCV</sequence>
<feature type="compositionally biased region" description="Acidic residues" evidence="1">
    <location>
        <begin position="58"/>
        <end position="67"/>
    </location>
</feature>
<feature type="compositionally biased region" description="Basic and acidic residues" evidence="1">
    <location>
        <begin position="110"/>
        <end position="125"/>
    </location>
</feature>
<accession>A0AAJ0DB19</accession>
<dbReference type="Proteomes" id="UP001271007">
    <property type="component" value="Unassembled WGS sequence"/>
</dbReference>
<reference evidence="2" key="1">
    <citation type="submission" date="2023-04" db="EMBL/GenBank/DDBJ databases">
        <title>Black Yeasts Isolated from many extreme environments.</title>
        <authorList>
            <person name="Coleine C."/>
            <person name="Stajich J.E."/>
            <person name="Selbmann L."/>
        </authorList>
    </citation>
    <scope>NUCLEOTIDE SEQUENCE</scope>
    <source>
        <strain evidence="2">CCFEE 5312</strain>
    </source>
</reference>
<feature type="compositionally biased region" description="Low complexity" evidence="1">
    <location>
        <begin position="132"/>
        <end position="158"/>
    </location>
</feature>
<evidence type="ECO:0000313" key="3">
    <source>
        <dbReference type="Proteomes" id="UP001271007"/>
    </source>
</evidence>
<dbReference type="AlphaFoldDB" id="A0AAJ0DB19"/>
<evidence type="ECO:0000313" key="2">
    <source>
        <dbReference type="EMBL" id="KAK3050443.1"/>
    </source>
</evidence>
<feature type="compositionally biased region" description="Pro residues" evidence="1">
    <location>
        <begin position="96"/>
        <end position="106"/>
    </location>
</feature>
<protein>
    <submittedName>
        <fullName evidence="2">Uncharacterized protein</fullName>
    </submittedName>
</protein>